<comment type="subcellular location">
    <subcellularLocation>
        <location evidence="1">Cell membrane</location>
        <topology evidence="1">Single-pass membrane protein</topology>
    </subcellularLocation>
    <subcellularLocation>
        <location evidence="7">Cell membrane</location>
        <topology evidence="7">Single-pass type II membrane protein</topology>
    </subcellularLocation>
</comment>
<evidence type="ECO:0000256" key="5">
    <source>
        <dbReference type="ARBA" id="ARBA00022989"/>
    </source>
</evidence>
<evidence type="ECO:0000256" key="6">
    <source>
        <dbReference type="ARBA" id="ARBA00023136"/>
    </source>
</evidence>
<dbReference type="GO" id="GO:0005886">
    <property type="term" value="C:plasma membrane"/>
    <property type="evidence" value="ECO:0007669"/>
    <property type="project" value="UniProtKB-SubCell"/>
</dbReference>
<keyword evidence="5 8" id="KW-1133">Transmembrane helix</keyword>
<evidence type="ECO:0000256" key="7">
    <source>
        <dbReference type="RuleBase" id="RU003879"/>
    </source>
</evidence>
<reference evidence="9 10" key="1">
    <citation type="submission" date="2014-07" db="EMBL/GenBank/DDBJ databases">
        <authorList>
            <person name="McCorrison J."/>
            <person name="Sanka R."/>
            <person name="Torralba M."/>
            <person name="Gillis M."/>
            <person name="Haft D.H."/>
            <person name="Methe B."/>
            <person name="Sutton G."/>
            <person name="Nelson K.E."/>
        </authorList>
    </citation>
    <scope>NUCLEOTIDE SEQUENCE [LARGE SCALE GENOMIC DNA]</scope>
    <source>
        <strain evidence="9 10">DNF00320</strain>
    </source>
</reference>
<gene>
    <name evidence="9" type="ORF">HMPREF0647_10030</name>
</gene>
<dbReference type="GeneID" id="78529915"/>
<dbReference type="GO" id="GO:0015031">
    <property type="term" value="P:protein transport"/>
    <property type="evidence" value="ECO:0007669"/>
    <property type="project" value="UniProtKB-KW"/>
</dbReference>
<dbReference type="OrthoDB" id="9810103at2"/>
<organism evidence="9 10">
    <name type="scientific">Prevotella bivia DNF00320</name>
    <dbReference type="NCBI Taxonomy" id="1401068"/>
    <lineage>
        <taxon>Bacteria</taxon>
        <taxon>Pseudomonadati</taxon>
        <taxon>Bacteroidota</taxon>
        <taxon>Bacteroidia</taxon>
        <taxon>Bacteroidales</taxon>
        <taxon>Prevotellaceae</taxon>
        <taxon>Prevotella</taxon>
    </lineage>
</organism>
<evidence type="ECO:0000256" key="8">
    <source>
        <dbReference type="SAM" id="Phobius"/>
    </source>
</evidence>
<protein>
    <submittedName>
        <fullName evidence="9">Biopolymer transporter ExbD</fullName>
    </submittedName>
</protein>
<keyword evidence="7" id="KW-0653">Protein transport</keyword>
<keyword evidence="3" id="KW-1003">Cell membrane</keyword>
<dbReference type="Pfam" id="PF02472">
    <property type="entry name" value="ExbD"/>
    <property type="match status" value="1"/>
</dbReference>
<evidence type="ECO:0000256" key="4">
    <source>
        <dbReference type="ARBA" id="ARBA00022692"/>
    </source>
</evidence>
<proteinExistence type="inferred from homology"/>
<evidence type="ECO:0000256" key="1">
    <source>
        <dbReference type="ARBA" id="ARBA00004162"/>
    </source>
</evidence>
<sequence>MGIYRHNNHEIPVLNTASLPDLIFTILFFFMLVTHIRNANVKVKYQEPAGKELTKMEKKSTINYIYIGKAVDDKGHVISNENKIQLNDELASLPEIKKYFLQEYQSMSSAQRKNMIVNIKADKDVDMGTIIDLKQSLRECNALNIFYAADIDKK</sequence>
<dbReference type="InterPro" id="IPR003400">
    <property type="entry name" value="ExbD"/>
</dbReference>
<evidence type="ECO:0000313" key="9">
    <source>
        <dbReference type="EMBL" id="KGF43457.1"/>
    </source>
</evidence>
<feature type="transmembrane region" description="Helical" evidence="8">
    <location>
        <begin position="17"/>
        <end position="36"/>
    </location>
</feature>
<keyword evidence="6 8" id="KW-0472">Membrane</keyword>
<accession>A0A096BL71</accession>
<dbReference type="RefSeq" id="WP_004337782.1">
    <property type="nucleotide sequence ID" value="NZ_JRNQ01000087.1"/>
</dbReference>
<dbReference type="EMBL" id="JRNQ01000087">
    <property type="protein sequence ID" value="KGF43457.1"/>
    <property type="molecule type" value="Genomic_DNA"/>
</dbReference>
<name>A0A096BL71_9BACT</name>
<comment type="caution">
    <text evidence="9">The sequence shown here is derived from an EMBL/GenBank/DDBJ whole genome shotgun (WGS) entry which is preliminary data.</text>
</comment>
<dbReference type="GO" id="GO:0022857">
    <property type="term" value="F:transmembrane transporter activity"/>
    <property type="evidence" value="ECO:0007669"/>
    <property type="project" value="InterPro"/>
</dbReference>
<comment type="similarity">
    <text evidence="2 7">Belongs to the ExbD/TolR family.</text>
</comment>
<keyword evidence="7" id="KW-0813">Transport</keyword>
<evidence type="ECO:0000256" key="3">
    <source>
        <dbReference type="ARBA" id="ARBA00022475"/>
    </source>
</evidence>
<keyword evidence="4 7" id="KW-0812">Transmembrane</keyword>
<dbReference type="Proteomes" id="UP000029525">
    <property type="component" value="Unassembled WGS sequence"/>
</dbReference>
<evidence type="ECO:0000313" key="10">
    <source>
        <dbReference type="Proteomes" id="UP000029525"/>
    </source>
</evidence>
<evidence type="ECO:0000256" key="2">
    <source>
        <dbReference type="ARBA" id="ARBA00005811"/>
    </source>
</evidence>
<dbReference type="AlphaFoldDB" id="A0A096BL71"/>